<feature type="transmembrane region" description="Helical" evidence="9">
    <location>
        <begin position="525"/>
        <end position="547"/>
    </location>
</feature>
<feature type="transmembrane region" description="Helical" evidence="9">
    <location>
        <begin position="469"/>
        <end position="487"/>
    </location>
</feature>
<evidence type="ECO:0000256" key="6">
    <source>
        <dbReference type="ARBA" id="ARBA00022989"/>
    </source>
</evidence>
<keyword evidence="7 9" id="KW-0472">Membrane</keyword>
<dbReference type="PANTHER" id="PTHR11132">
    <property type="entry name" value="SOLUTE CARRIER FAMILY 35"/>
    <property type="match status" value="1"/>
</dbReference>
<comment type="caution">
    <text evidence="11">The sequence shown here is derived from an EMBL/GenBank/DDBJ whole genome shotgun (WGS) entry which is preliminary data.</text>
</comment>
<feature type="compositionally biased region" description="Low complexity" evidence="8">
    <location>
        <begin position="24"/>
        <end position="52"/>
    </location>
</feature>
<reference evidence="11 12" key="1">
    <citation type="submission" date="2023-08" db="EMBL/GenBank/DDBJ databases">
        <authorList>
            <person name="Palmer J.M."/>
        </authorList>
    </citation>
    <scope>NUCLEOTIDE SEQUENCE [LARGE SCALE GENOMIC DNA]</scope>
    <source>
        <strain evidence="11 12">TWF481</strain>
    </source>
</reference>
<evidence type="ECO:0000256" key="3">
    <source>
        <dbReference type="ARBA" id="ARBA00010425"/>
    </source>
</evidence>
<evidence type="ECO:0000259" key="10">
    <source>
        <dbReference type="Pfam" id="PF03151"/>
    </source>
</evidence>
<dbReference type="Proteomes" id="UP001370758">
    <property type="component" value="Unassembled WGS sequence"/>
</dbReference>
<evidence type="ECO:0000256" key="5">
    <source>
        <dbReference type="ARBA" id="ARBA00022692"/>
    </source>
</evidence>
<evidence type="ECO:0000313" key="12">
    <source>
        <dbReference type="Proteomes" id="UP001370758"/>
    </source>
</evidence>
<dbReference type="EMBL" id="JAVHJL010000006">
    <property type="protein sequence ID" value="KAK6502015.1"/>
    <property type="molecule type" value="Genomic_DNA"/>
</dbReference>
<comment type="subunit">
    <text evidence="4">Homooligomer.</text>
</comment>
<protein>
    <submittedName>
        <fullName evidence="11">Triose-phosphate Transporter</fullName>
    </submittedName>
</protein>
<feature type="region of interest" description="Disordered" evidence="8">
    <location>
        <begin position="353"/>
        <end position="404"/>
    </location>
</feature>
<comment type="subcellular location">
    <subcellularLocation>
        <location evidence="2">Endoplasmic reticulum membrane</location>
        <topology evidence="2">Multi-pass membrane protein</topology>
    </subcellularLocation>
</comment>
<feature type="transmembrane region" description="Helical" evidence="9">
    <location>
        <begin position="310"/>
        <end position="336"/>
    </location>
</feature>
<evidence type="ECO:0000256" key="2">
    <source>
        <dbReference type="ARBA" id="ARBA00004477"/>
    </source>
</evidence>
<evidence type="ECO:0000256" key="8">
    <source>
        <dbReference type="SAM" id="MobiDB-lite"/>
    </source>
</evidence>
<feature type="transmembrane region" description="Helical" evidence="9">
    <location>
        <begin position="278"/>
        <end position="298"/>
    </location>
</feature>
<feature type="compositionally biased region" description="Low complexity" evidence="8">
    <location>
        <begin position="59"/>
        <end position="78"/>
    </location>
</feature>
<feature type="region of interest" description="Disordered" evidence="8">
    <location>
        <begin position="1"/>
        <end position="250"/>
    </location>
</feature>
<evidence type="ECO:0000256" key="1">
    <source>
        <dbReference type="ARBA" id="ARBA00003420"/>
    </source>
</evidence>
<evidence type="ECO:0000256" key="7">
    <source>
        <dbReference type="ARBA" id="ARBA00023136"/>
    </source>
</evidence>
<dbReference type="AlphaFoldDB" id="A0AAV9W6Y7"/>
<dbReference type="InterPro" id="IPR050186">
    <property type="entry name" value="TPT_transporter"/>
</dbReference>
<feature type="transmembrane region" description="Helical" evidence="9">
    <location>
        <begin position="626"/>
        <end position="645"/>
    </location>
</feature>
<feature type="transmembrane region" description="Helical" evidence="9">
    <location>
        <begin position="598"/>
        <end position="620"/>
    </location>
</feature>
<keyword evidence="12" id="KW-1185">Reference proteome</keyword>
<evidence type="ECO:0000256" key="9">
    <source>
        <dbReference type="SAM" id="Phobius"/>
    </source>
</evidence>
<evidence type="ECO:0000313" key="11">
    <source>
        <dbReference type="EMBL" id="KAK6502015.1"/>
    </source>
</evidence>
<accession>A0AAV9W6Y7</accession>
<feature type="domain" description="Sugar phosphate transporter" evidence="10">
    <location>
        <begin position="414"/>
        <end position="639"/>
    </location>
</feature>
<dbReference type="Pfam" id="PF03151">
    <property type="entry name" value="TPT"/>
    <property type="match status" value="1"/>
</dbReference>
<dbReference type="InterPro" id="IPR004853">
    <property type="entry name" value="Sugar_P_trans_dom"/>
</dbReference>
<organism evidence="11 12">
    <name type="scientific">Arthrobotrys musiformis</name>
    <dbReference type="NCBI Taxonomy" id="47236"/>
    <lineage>
        <taxon>Eukaryota</taxon>
        <taxon>Fungi</taxon>
        <taxon>Dikarya</taxon>
        <taxon>Ascomycota</taxon>
        <taxon>Pezizomycotina</taxon>
        <taxon>Orbiliomycetes</taxon>
        <taxon>Orbiliales</taxon>
        <taxon>Orbiliaceae</taxon>
        <taxon>Arthrobotrys</taxon>
    </lineage>
</organism>
<evidence type="ECO:0000256" key="4">
    <source>
        <dbReference type="ARBA" id="ARBA00011182"/>
    </source>
</evidence>
<feature type="compositionally biased region" description="Pro residues" evidence="8">
    <location>
        <begin position="12"/>
        <end position="23"/>
    </location>
</feature>
<feature type="transmembrane region" description="Helical" evidence="9">
    <location>
        <begin position="441"/>
        <end position="462"/>
    </location>
</feature>
<keyword evidence="6 9" id="KW-1133">Transmembrane helix</keyword>
<name>A0AAV9W6Y7_9PEZI</name>
<keyword evidence="5 9" id="KW-0812">Transmembrane</keyword>
<feature type="compositionally biased region" description="Acidic residues" evidence="8">
    <location>
        <begin position="381"/>
        <end position="390"/>
    </location>
</feature>
<comment type="function">
    <text evidence="1">Involved in the import of GDP-mannose from the cytoplasm into the Golgi lumen.</text>
</comment>
<gene>
    <name evidence="11" type="primary">CAS42</name>
    <name evidence="11" type="ORF">TWF481_009833</name>
</gene>
<feature type="transmembrane region" description="Helical" evidence="9">
    <location>
        <begin position="493"/>
        <end position="513"/>
    </location>
</feature>
<dbReference type="GO" id="GO:0005789">
    <property type="term" value="C:endoplasmic reticulum membrane"/>
    <property type="evidence" value="ECO:0007669"/>
    <property type="project" value="UniProtKB-SubCell"/>
</dbReference>
<sequence>MPELQEGENSVPLPPPLPPPPAVGPAVADTDIDTGGDSTTSIPSQPPHQHSSLSDGIQGESSGSSVSAAVVPASKGSSDANISIKLPVPPEPSAPASSSRSEMPTRPQPDPNTRRRSRGQSISTSFSPVGTNNSSPTGTPTDKISPTTRARSISQSISQQQSTSDHSGTTKEEELPKPKDSLELSTLSSGDSDEEAGLTESARDRRRKKKQRRRGLGGLSSDGNRMRDVHASSSPTNINNHHHHHATDEELAHGTIINGIAVTDAEKRAADQNVMKDLAVNGLLIGMWYLFSLCISVYNKWMFSEKHLNFRFPLFVTSFHMLVQFSLASLVMWYFVQFRPGYVDPKEKMKVERIRSSSSSSNASPTRGGRGEESRPLTTGDESDSDDDVEDTRVLANETQEPGPKKPIMTKLFYATRIAPCGMATGLDIGLGNMSLKYISLAFYTMCKSSSLAFVLIFAFIFRLEKPTVKLISVISVMTIGVIMMVADEAAFVLIGFILVMLASVLSGLRWSLTQLLLLRNPATSNPFSSIFFLAPVMFLSLLVIAIPVEGLGKFWARWTELAGEWGLLSGIGMLIAPGVVAFCMTASEFALLRRTSVVTLSICGIFKEVVTITASTTIFHDVLTPVNITGLFVTILSIGGYNYIKIKKMRGEAVRGVLATEADDAEGRRSLLFERRSLALNRASLESGRA</sequence>
<feature type="transmembrane region" description="Helical" evidence="9">
    <location>
        <begin position="567"/>
        <end position="586"/>
    </location>
</feature>
<feature type="compositionally biased region" description="Basic and acidic residues" evidence="8">
    <location>
        <begin position="168"/>
        <end position="182"/>
    </location>
</feature>
<feature type="compositionally biased region" description="Low complexity" evidence="8">
    <location>
        <begin position="152"/>
        <end position="162"/>
    </location>
</feature>
<feature type="compositionally biased region" description="Polar residues" evidence="8">
    <location>
        <begin position="119"/>
        <end position="151"/>
    </location>
</feature>
<proteinExistence type="inferred from homology"/>
<comment type="similarity">
    <text evidence="3">Belongs to the TPT transporter family. SLC35D subfamily.</text>
</comment>
<feature type="compositionally biased region" description="Basic residues" evidence="8">
    <location>
        <begin position="204"/>
        <end position="215"/>
    </location>
</feature>